<dbReference type="RefSeq" id="WP_394483534.1">
    <property type="nucleotide sequence ID" value="NZ_JBIGHV010000011.1"/>
</dbReference>
<evidence type="ECO:0000256" key="1">
    <source>
        <dbReference type="SAM" id="SignalP"/>
    </source>
</evidence>
<evidence type="ECO:0008006" key="4">
    <source>
        <dbReference type="Google" id="ProtNLM"/>
    </source>
</evidence>
<gene>
    <name evidence="2" type="ORF">ACG00Y_24555</name>
</gene>
<dbReference type="EMBL" id="JBIGHV010000011">
    <property type="protein sequence ID" value="MFG6433107.1"/>
    <property type="molecule type" value="Genomic_DNA"/>
</dbReference>
<feature type="chain" id="PRO_5047228040" description="Carboxypeptidase regulatory-like domain-containing protein" evidence="1">
    <location>
        <begin position="24"/>
        <end position="777"/>
    </location>
</feature>
<accession>A0ABW7FD17</accession>
<comment type="caution">
    <text evidence="2">The sequence shown here is derived from an EMBL/GenBank/DDBJ whole genome shotgun (WGS) entry which is preliminary data.</text>
</comment>
<proteinExistence type="predicted"/>
<keyword evidence="1" id="KW-0732">Signal</keyword>
<evidence type="ECO:0000313" key="2">
    <source>
        <dbReference type="EMBL" id="MFG6433107.1"/>
    </source>
</evidence>
<organism evidence="2 3">
    <name type="scientific">Pelomonas parva</name>
    <dbReference type="NCBI Taxonomy" id="3299032"/>
    <lineage>
        <taxon>Bacteria</taxon>
        <taxon>Pseudomonadati</taxon>
        <taxon>Pseudomonadota</taxon>
        <taxon>Betaproteobacteria</taxon>
        <taxon>Burkholderiales</taxon>
        <taxon>Sphaerotilaceae</taxon>
        <taxon>Roseateles</taxon>
    </lineage>
</organism>
<keyword evidence="3" id="KW-1185">Reference proteome</keyword>
<dbReference type="PROSITE" id="PS51257">
    <property type="entry name" value="PROKAR_LIPOPROTEIN"/>
    <property type="match status" value="1"/>
</dbReference>
<name>A0ABW7FD17_9BURK</name>
<feature type="signal peptide" evidence="1">
    <location>
        <begin position="1"/>
        <end position="23"/>
    </location>
</feature>
<protein>
    <recommendedName>
        <fullName evidence="4">Carboxypeptidase regulatory-like domain-containing protein</fullName>
    </recommendedName>
</protein>
<sequence>MRSIKQCAGIALAVLLSACGGGGGGGGDSTPGTPSPPVATTTVTGNIAPGPVNGAAVQLLSVDNQGRTTLLQEVRSGTDGGYAFTASITAETVVMVSATGGTWTDPISKAGATLDTKLRAVEVWTGPLRRINATPYTEINVRSLEKATTPDWSPAKVRAVGLTLAGELGVASLTDFLRIDLTQPPGATAPKADDVAHALVNGAFIGFWRRLQAASATTDLSAALDGLHRLTFVDTEDDRLGPAMAGGTVDYVDVTSLTADDKLRIKGLILYGKDILPTAATVADAMPKGVSSGAGLAPMPDDQFRLIGQRQGRTHFNQRGALVSYGEGDAKTSRNELYTASVAEVFADGDIGIGRWNGGVEIVTLPSGGGLFVQNPSILSTSGRMYAAAKPVSQIPACGSRRLSLAGSTKLTFTPLNWNDVGPDLTLTADTALSALYLGNVQIGADVGIRTSGGEVVRLRSQGALEHPELAGLQLDAENEVYLNVPVSALFPAGTTAKLTVRPAGAGARKAVAHLSIGLPTGGLYAALAFTAPDAAPDAQGCATTGAPGAGINPKPAAGNHFVFLSHNNESLFMGVPRDEVSFGASGELTSVLSAVRFSGPAFDLAGNEHASIGRVTVSSGNAVDGNLVQRSQPYAVVRPATIAPRVGTAQYQLVAATAVTAERGSGSAQLPPGLIDSASVTVYFDQYPIGSPNVGSATARIQVAGRFSGISFGTDVSAAQGIGPLDVRSGGQTLVEMNRVMGAFTGPDGEYLALVYMDGVNGIPVKAALLFRRQGS</sequence>
<reference evidence="2 3" key="1">
    <citation type="submission" date="2024-08" db="EMBL/GenBank/DDBJ databases">
        <authorList>
            <person name="Lu H."/>
        </authorList>
    </citation>
    <scope>NUCLEOTIDE SEQUENCE [LARGE SCALE GENOMIC DNA]</scope>
    <source>
        <strain evidence="2 3">LYH14W</strain>
    </source>
</reference>
<evidence type="ECO:0000313" key="3">
    <source>
        <dbReference type="Proteomes" id="UP001606210"/>
    </source>
</evidence>
<dbReference type="Proteomes" id="UP001606210">
    <property type="component" value="Unassembled WGS sequence"/>
</dbReference>